<protein>
    <submittedName>
        <fullName evidence="3">Isoprenyl transferase</fullName>
    </submittedName>
</protein>
<dbReference type="PATRIC" id="fig|1618660.3.peg.266"/>
<dbReference type="AlphaFoldDB" id="A0A0G1WMU8"/>
<dbReference type="PANTHER" id="PTHR10291">
    <property type="entry name" value="DEHYDRODOLICHYL DIPHOSPHATE SYNTHASE FAMILY MEMBER"/>
    <property type="match status" value="1"/>
</dbReference>
<dbReference type="NCBIfam" id="TIGR00055">
    <property type="entry name" value="uppS"/>
    <property type="match status" value="1"/>
</dbReference>
<dbReference type="InterPro" id="IPR036424">
    <property type="entry name" value="UPP_synth-like_sf"/>
</dbReference>
<dbReference type="GO" id="GO:0045547">
    <property type="term" value="F:ditrans,polycis-polyprenyl diphosphate synthase [(2E,6E)-farnesyl diphosphate specific] activity"/>
    <property type="evidence" value="ECO:0007669"/>
    <property type="project" value="TreeGrafter"/>
</dbReference>
<dbReference type="Pfam" id="PF01255">
    <property type="entry name" value="Prenyltransf"/>
    <property type="match status" value="1"/>
</dbReference>
<dbReference type="SUPFAM" id="SSF64005">
    <property type="entry name" value="Undecaprenyl diphosphate synthase"/>
    <property type="match status" value="1"/>
</dbReference>
<sequence>MEVALELKIPYFTFWGSSLDNIEKRPKAEVEFLFKIFEKEFKKLLTSDKVSENGVRVNVLGRWQELFPKSLVDLMKEIIAKTKDYSNYHLTFLMAYSGLDEMKTAVQRIADNKIQDSDFKIDGDSIKANLWTRDLPPVDLVIRTGGEPHWSNGLMMWDVADAQLYFTETLYPDFSPEEFKKALMAYGKTSRRFGA</sequence>
<gene>
    <name evidence="3" type="ORF">UY23_C0001G0259</name>
</gene>
<keyword evidence="1 3" id="KW-0808">Transferase</keyword>
<proteinExistence type="inferred from homology"/>
<dbReference type="Proteomes" id="UP000034956">
    <property type="component" value="Unassembled WGS sequence"/>
</dbReference>
<comment type="caution">
    <text evidence="3">The sequence shown here is derived from an EMBL/GenBank/DDBJ whole genome shotgun (WGS) entry which is preliminary data.</text>
</comment>
<organism evidence="3 4">
    <name type="scientific">Candidatus Jorgensenbacteria bacterium GW2011_GWA1_48_11</name>
    <dbReference type="NCBI Taxonomy" id="1618660"/>
    <lineage>
        <taxon>Bacteria</taxon>
        <taxon>Candidatus Joergenseniibacteriota</taxon>
    </lineage>
</organism>
<evidence type="ECO:0000256" key="2">
    <source>
        <dbReference type="ARBA" id="ARBA00038453"/>
    </source>
</evidence>
<dbReference type="CDD" id="cd00475">
    <property type="entry name" value="Cis_IPPS"/>
    <property type="match status" value="1"/>
</dbReference>
<dbReference type="Gene3D" id="3.40.1180.10">
    <property type="entry name" value="Decaprenyl diphosphate synthase-like"/>
    <property type="match status" value="1"/>
</dbReference>
<dbReference type="GO" id="GO:0016094">
    <property type="term" value="P:polyprenol biosynthetic process"/>
    <property type="evidence" value="ECO:0007669"/>
    <property type="project" value="TreeGrafter"/>
</dbReference>
<evidence type="ECO:0000256" key="1">
    <source>
        <dbReference type="ARBA" id="ARBA00022679"/>
    </source>
</evidence>
<name>A0A0G1WMU8_9BACT</name>
<evidence type="ECO:0000313" key="3">
    <source>
        <dbReference type="EMBL" id="KKU91653.1"/>
    </source>
</evidence>
<reference evidence="3 4" key="1">
    <citation type="journal article" date="2015" name="Nature">
        <title>rRNA introns, odd ribosomes, and small enigmatic genomes across a large radiation of phyla.</title>
        <authorList>
            <person name="Brown C.T."/>
            <person name="Hug L.A."/>
            <person name="Thomas B.C."/>
            <person name="Sharon I."/>
            <person name="Castelle C.J."/>
            <person name="Singh A."/>
            <person name="Wilkins M.J."/>
            <person name="Williams K.H."/>
            <person name="Banfield J.F."/>
        </authorList>
    </citation>
    <scope>NUCLEOTIDE SEQUENCE [LARGE SCALE GENOMIC DNA]</scope>
</reference>
<dbReference type="PANTHER" id="PTHR10291:SF43">
    <property type="entry name" value="DEHYDRODOLICHYL DIPHOSPHATE SYNTHASE COMPLEX SUBUNIT DHDDS"/>
    <property type="match status" value="1"/>
</dbReference>
<dbReference type="EMBL" id="LCPF01000001">
    <property type="protein sequence ID" value="KKU91653.1"/>
    <property type="molecule type" value="Genomic_DNA"/>
</dbReference>
<evidence type="ECO:0000313" key="4">
    <source>
        <dbReference type="Proteomes" id="UP000034956"/>
    </source>
</evidence>
<comment type="similarity">
    <text evidence="2">Belongs to the UPP synthase family. Z-FPP synthase subfamily.</text>
</comment>
<dbReference type="InterPro" id="IPR001441">
    <property type="entry name" value="UPP_synth-like"/>
</dbReference>
<accession>A0A0G1WMU8</accession>